<name>A0AAJ0M1M5_9PEZI</name>
<feature type="transmembrane region" description="Helical" evidence="2">
    <location>
        <begin position="341"/>
        <end position="365"/>
    </location>
</feature>
<feature type="transmembrane region" description="Helical" evidence="2">
    <location>
        <begin position="304"/>
        <end position="329"/>
    </location>
</feature>
<feature type="region of interest" description="Disordered" evidence="1">
    <location>
        <begin position="275"/>
        <end position="296"/>
    </location>
</feature>
<feature type="transmembrane region" description="Helical" evidence="2">
    <location>
        <begin position="185"/>
        <end position="209"/>
    </location>
</feature>
<evidence type="ECO:0000256" key="1">
    <source>
        <dbReference type="SAM" id="MobiDB-lite"/>
    </source>
</evidence>
<keyword evidence="2" id="KW-1133">Transmembrane helix</keyword>
<dbReference type="Proteomes" id="UP001273166">
    <property type="component" value="Unassembled WGS sequence"/>
</dbReference>
<feature type="transmembrane region" description="Helical" evidence="2">
    <location>
        <begin position="59"/>
        <end position="81"/>
    </location>
</feature>
<keyword evidence="2" id="KW-0472">Membrane</keyword>
<keyword evidence="4" id="KW-1185">Reference proteome</keyword>
<organism evidence="3 4">
    <name type="scientific">Chaetomium strumarium</name>
    <dbReference type="NCBI Taxonomy" id="1170767"/>
    <lineage>
        <taxon>Eukaryota</taxon>
        <taxon>Fungi</taxon>
        <taxon>Dikarya</taxon>
        <taxon>Ascomycota</taxon>
        <taxon>Pezizomycotina</taxon>
        <taxon>Sordariomycetes</taxon>
        <taxon>Sordariomycetidae</taxon>
        <taxon>Sordariales</taxon>
        <taxon>Chaetomiaceae</taxon>
        <taxon>Chaetomium</taxon>
    </lineage>
</organism>
<dbReference type="GeneID" id="87881449"/>
<evidence type="ECO:0000313" key="4">
    <source>
        <dbReference type="Proteomes" id="UP001273166"/>
    </source>
</evidence>
<gene>
    <name evidence="3" type="ORF">B0T15DRAFT_205127</name>
</gene>
<evidence type="ECO:0000256" key="2">
    <source>
        <dbReference type="SAM" id="Phobius"/>
    </source>
</evidence>
<proteinExistence type="predicted"/>
<protein>
    <submittedName>
        <fullName evidence="3">Uncharacterized protein</fullName>
    </submittedName>
</protein>
<sequence length="460" mass="50594">MPSVSSVHLPSSAQPLARRESTVSALAAQWANPTDVSTILMIIGGDVVQKALAQGTGKLYTPVCFSFGCVAYAFTALIGILGDGRLLPPPDYPVRVFNLESGYSRENRNWVLGRILRDLEAQTARELPRGEPPYGLCISVFEAVDNPNGPTQFSWGRVHFVSLAITLLQFVIAAVPAIPTVGGDWSVLFITAVGTLLIQMIGLLPQWVAEKLPNRQHARGTYALTAGNGSRDIIVIIGGGKCLDLEEMANAESPRKGWVWQKFENHNLLSSVAKGVVPSSPGGRQLPQRERTDSDLARRRQSRFAAGLPVGFWLTRAALIATSVLSLLLLVNVTVSKDHSWFILLIGAIGMFQNGVLAGMGLPTVARNLPLRRREVLRTRKVMDGIMDFYTSYPELSRCLLREFFPGPLRDAEEKWWNGEVEPYDQLRMDDPTRGTPRRLLSTVARPLKDQEVVVSMISV</sequence>
<dbReference type="AlphaFoldDB" id="A0AAJ0M1M5"/>
<accession>A0AAJ0M1M5</accession>
<evidence type="ECO:0000313" key="3">
    <source>
        <dbReference type="EMBL" id="KAK3305674.1"/>
    </source>
</evidence>
<feature type="compositionally biased region" description="Basic and acidic residues" evidence="1">
    <location>
        <begin position="287"/>
        <end position="296"/>
    </location>
</feature>
<keyword evidence="2" id="KW-0812">Transmembrane</keyword>
<dbReference type="EMBL" id="JAUDZG010000004">
    <property type="protein sequence ID" value="KAK3305674.1"/>
    <property type="molecule type" value="Genomic_DNA"/>
</dbReference>
<dbReference type="RefSeq" id="XP_062721454.1">
    <property type="nucleotide sequence ID" value="XM_062862620.1"/>
</dbReference>
<feature type="transmembrane region" description="Helical" evidence="2">
    <location>
        <begin position="160"/>
        <end position="179"/>
    </location>
</feature>
<comment type="caution">
    <text evidence="3">The sequence shown here is derived from an EMBL/GenBank/DDBJ whole genome shotgun (WGS) entry which is preliminary data.</text>
</comment>
<reference evidence="3" key="2">
    <citation type="submission" date="2023-06" db="EMBL/GenBank/DDBJ databases">
        <authorList>
            <consortium name="Lawrence Berkeley National Laboratory"/>
            <person name="Mondo S.J."/>
            <person name="Hensen N."/>
            <person name="Bonometti L."/>
            <person name="Westerberg I."/>
            <person name="Brannstrom I.O."/>
            <person name="Guillou S."/>
            <person name="Cros-Aarteil S."/>
            <person name="Calhoun S."/>
            <person name="Haridas S."/>
            <person name="Kuo A."/>
            <person name="Pangilinan J."/>
            <person name="Riley R."/>
            <person name="Labutti K."/>
            <person name="Andreopoulos B."/>
            <person name="Lipzen A."/>
            <person name="Chen C."/>
            <person name="Yanf M."/>
            <person name="Daum C."/>
            <person name="Ng V."/>
            <person name="Clum A."/>
            <person name="Steindorff A."/>
            <person name="Ohm R."/>
            <person name="Martin F."/>
            <person name="Silar P."/>
            <person name="Natvig D."/>
            <person name="Lalanne C."/>
            <person name="Gautier V."/>
            <person name="Ament-Velasquez S.L."/>
            <person name="Kruys A."/>
            <person name="Hutchinson M.I."/>
            <person name="Powell A.J."/>
            <person name="Barry K."/>
            <person name="Miller A.N."/>
            <person name="Grigoriev I.V."/>
            <person name="Debuchy R."/>
            <person name="Gladieux P."/>
            <person name="Thoren M.H."/>
            <person name="Johannesson H."/>
        </authorList>
    </citation>
    <scope>NUCLEOTIDE SEQUENCE</scope>
    <source>
        <strain evidence="3">CBS 333.67</strain>
    </source>
</reference>
<reference evidence="3" key="1">
    <citation type="journal article" date="2023" name="Mol. Phylogenet. Evol.">
        <title>Genome-scale phylogeny and comparative genomics of the fungal order Sordariales.</title>
        <authorList>
            <person name="Hensen N."/>
            <person name="Bonometti L."/>
            <person name="Westerberg I."/>
            <person name="Brannstrom I.O."/>
            <person name="Guillou S."/>
            <person name="Cros-Aarteil S."/>
            <person name="Calhoun S."/>
            <person name="Haridas S."/>
            <person name="Kuo A."/>
            <person name="Mondo S."/>
            <person name="Pangilinan J."/>
            <person name="Riley R."/>
            <person name="LaButti K."/>
            <person name="Andreopoulos B."/>
            <person name="Lipzen A."/>
            <person name="Chen C."/>
            <person name="Yan M."/>
            <person name="Daum C."/>
            <person name="Ng V."/>
            <person name="Clum A."/>
            <person name="Steindorff A."/>
            <person name="Ohm R.A."/>
            <person name="Martin F."/>
            <person name="Silar P."/>
            <person name="Natvig D.O."/>
            <person name="Lalanne C."/>
            <person name="Gautier V."/>
            <person name="Ament-Velasquez S.L."/>
            <person name="Kruys A."/>
            <person name="Hutchinson M.I."/>
            <person name="Powell A.J."/>
            <person name="Barry K."/>
            <person name="Miller A.N."/>
            <person name="Grigoriev I.V."/>
            <person name="Debuchy R."/>
            <person name="Gladieux P."/>
            <person name="Hiltunen Thoren M."/>
            <person name="Johannesson H."/>
        </authorList>
    </citation>
    <scope>NUCLEOTIDE SEQUENCE</scope>
    <source>
        <strain evidence="3">CBS 333.67</strain>
    </source>
</reference>